<reference evidence="11" key="2">
    <citation type="submission" date="2024-10" db="UniProtKB">
        <authorList>
            <consortium name="EnsemblProtists"/>
        </authorList>
    </citation>
    <scope>IDENTIFICATION</scope>
</reference>
<name>A0A0D3KK41_EMIH1</name>
<evidence type="ECO:0000256" key="2">
    <source>
        <dbReference type="ARBA" id="ARBA00007599"/>
    </source>
</evidence>
<dbReference type="RefSeq" id="XP_005788555.1">
    <property type="nucleotide sequence ID" value="XM_005788498.1"/>
</dbReference>
<keyword evidence="5" id="KW-0819">tRNA processing</keyword>
<evidence type="ECO:0000256" key="4">
    <source>
        <dbReference type="ARBA" id="ARBA00022490"/>
    </source>
</evidence>
<reference evidence="12" key="1">
    <citation type="journal article" date="2013" name="Nature">
        <title>Pan genome of the phytoplankton Emiliania underpins its global distribution.</title>
        <authorList>
            <person name="Read B.A."/>
            <person name="Kegel J."/>
            <person name="Klute M.J."/>
            <person name="Kuo A."/>
            <person name="Lefebvre S.C."/>
            <person name="Maumus F."/>
            <person name="Mayer C."/>
            <person name="Miller J."/>
            <person name="Monier A."/>
            <person name="Salamov A."/>
            <person name="Young J."/>
            <person name="Aguilar M."/>
            <person name="Claverie J.M."/>
            <person name="Frickenhaus S."/>
            <person name="Gonzalez K."/>
            <person name="Herman E.K."/>
            <person name="Lin Y.C."/>
            <person name="Napier J."/>
            <person name="Ogata H."/>
            <person name="Sarno A.F."/>
            <person name="Shmutz J."/>
            <person name="Schroeder D."/>
            <person name="de Vargas C."/>
            <person name="Verret F."/>
            <person name="von Dassow P."/>
            <person name="Valentin K."/>
            <person name="Van de Peer Y."/>
            <person name="Wheeler G."/>
            <person name="Dacks J.B."/>
            <person name="Delwiche C.F."/>
            <person name="Dyhrman S.T."/>
            <person name="Glockner G."/>
            <person name="John U."/>
            <person name="Richards T."/>
            <person name="Worden A.Z."/>
            <person name="Zhang X."/>
            <person name="Grigoriev I.V."/>
            <person name="Allen A.E."/>
            <person name="Bidle K."/>
            <person name="Borodovsky M."/>
            <person name="Bowler C."/>
            <person name="Brownlee C."/>
            <person name="Cock J.M."/>
            <person name="Elias M."/>
            <person name="Gladyshev V.N."/>
            <person name="Groth M."/>
            <person name="Guda C."/>
            <person name="Hadaegh A."/>
            <person name="Iglesias-Rodriguez M.D."/>
            <person name="Jenkins J."/>
            <person name="Jones B.M."/>
            <person name="Lawson T."/>
            <person name="Leese F."/>
            <person name="Lindquist E."/>
            <person name="Lobanov A."/>
            <person name="Lomsadze A."/>
            <person name="Malik S.B."/>
            <person name="Marsh M.E."/>
            <person name="Mackinder L."/>
            <person name="Mock T."/>
            <person name="Mueller-Roeber B."/>
            <person name="Pagarete A."/>
            <person name="Parker M."/>
            <person name="Probert I."/>
            <person name="Quesneville H."/>
            <person name="Raines C."/>
            <person name="Rensing S.A."/>
            <person name="Riano-Pachon D.M."/>
            <person name="Richier S."/>
            <person name="Rokitta S."/>
            <person name="Shiraiwa Y."/>
            <person name="Soanes D.M."/>
            <person name="van der Giezen M."/>
            <person name="Wahlund T.M."/>
            <person name="Williams B."/>
            <person name="Wilson W."/>
            <person name="Wolfe G."/>
            <person name="Wurch L.L."/>
        </authorList>
    </citation>
    <scope>NUCLEOTIDE SEQUENCE</scope>
</reference>
<evidence type="ECO:0000256" key="1">
    <source>
        <dbReference type="ARBA" id="ARBA00004496"/>
    </source>
</evidence>
<dbReference type="KEGG" id="ehx:EMIHUDRAFT_455136"/>
<keyword evidence="8" id="KW-0067">ATP-binding</keyword>
<dbReference type="GO" id="GO:0002949">
    <property type="term" value="P:tRNA threonylcarbamoyladenosine modification"/>
    <property type="evidence" value="ECO:0007669"/>
    <property type="project" value="InterPro"/>
</dbReference>
<comment type="subcellular location">
    <subcellularLocation>
        <location evidence="1">Cytoplasm</location>
    </subcellularLocation>
</comment>
<dbReference type="OMA" id="SWEERIT"/>
<comment type="similarity">
    <text evidence="2">Belongs to the TsaE family.</text>
</comment>
<organism evidence="11 12">
    <name type="scientific">Emiliania huxleyi (strain CCMP1516)</name>
    <dbReference type="NCBI Taxonomy" id="280463"/>
    <lineage>
        <taxon>Eukaryota</taxon>
        <taxon>Haptista</taxon>
        <taxon>Haptophyta</taxon>
        <taxon>Prymnesiophyceae</taxon>
        <taxon>Isochrysidales</taxon>
        <taxon>Noelaerhabdaceae</taxon>
        <taxon>Emiliania</taxon>
    </lineage>
</organism>
<dbReference type="Pfam" id="PF02367">
    <property type="entry name" value="TsaE"/>
    <property type="match status" value="1"/>
</dbReference>
<dbReference type="GO" id="GO:0005524">
    <property type="term" value="F:ATP binding"/>
    <property type="evidence" value="ECO:0007669"/>
    <property type="project" value="UniProtKB-KW"/>
</dbReference>
<dbReference type="SUPFAM" id="SSF52540">
    <property type="entry name" value="P-loop containing nucleoside triphosphate hydrolases"/>
    <property type="match status" value="1"/>
</dbReference>
<dbReference type="GO" id="GO:0005737">
    <property type="term" value="C:cytoplasm"/>
    <property type="evidence" value="ECO:0007669"/>
    <property type="project" value="UniProtKB-SubCell"/>
</dbReference>
<evidence type="ECO:0000256" key="6">
    <source>
        <dbReference type="ARBA" id="ARBA00022723"/>
    </source>
</evidence>
<evidence type="ECO:0000256" key="10">
    <source>
        <dbReference type="ARBA" id="ARBA00032441"/>
    </source>
</evidence>
<evidence type="ECO:0000256" key="8">
    <source>
        <dbReference type="ARBA" id="ARBA00022840"/>
    </source>
</evidence>
<dbReference type="eggNOG" id="ENOG502S3MQ">
    <property type="taxonomic scope" value="Eukaryota"/>
</dbReference>
<keyword evidence="4" id="KW-0963">Cytoplasm</keyword>
<dbReference type="Proteomes" id="UP000013827">
    <property type="component" value="Unassembled WGS sequence"/>
</dbReference>
<evidence type="ECO:0000256" key="7">
    <source>
        <dbReference type="ARBA" id="ARBA00022741"/>
    </source>
</evidence>
<protein>
    <recommendedName>
        <fullName evidence="3">tRNA threonylcarbamoyladenosine biosynthesis protein TsaE</fullName>
    </recommendedName>
    <alternativeName>
        <fullName evidence="10">t(6)A37 threonylcarbamoyladenosine biosynthesis protein TsaE</fullName>
    </alternativeName>
</protein>
<dbReference type="PANTHER" id="PTHR33540">
    <property type="entry name" value="TRNA THREONYLCARBAMOYLADENOSINE BIOSYNTHESIS PROTEIN TSAE"/>
    <property type="match status" value="1"/>
</dbReference>
<evidence type="ECO:0000313" key="12">
    <source>
        <dbReference type="Proteomes" id="UP000013827"/>
    </source>
</evidence>
<evidence type="ECO:0000256" key="9">
    <source>
        <dbReference type="ARBA" id="ARBA00022842"/>
    </source>
</evidence>
<evidence type="ECO:0000313" key="11">
    <source>
        <dbReference type="EnsemblProtists" id="EOD36126"/>
    </source>
</evidence>
<dbReference type="InterPro" id="IPR027417">
    <property type="entry name" value="P-loop_NTPase"/>
</dbReference>
<evidence type="ECO:0000256" key="5">
    <source>
        <dbReference type="ARBA" id="ARBA00022694"/>
    </source>
</evidence>
<dbReference type="PANTHER" id="PTHR33540:SF2">
    <property type="entry name" value="TRNA THREONYLCARBAMOYLADENOSINE BIOSYNTHESIS PROTEIN TSAE"/>
    <property type="match status" value="1"/>
</dbReference>
<dbReference type="InterPro" id="IPR003442">
    <property type="entry name" value="T6A_TsaE"/>
</dbReference>
<accession>A0A0D3KK41</accession>
<sequence>MALGAALAERARAGDTLLLHGGYGAGKTCLARGFIRRWLGDEDASLHVASPSYLIDNTYPDEEGGALQPGGRVTVHHMDLWRLPEGKVGQLVDLPAVFRDCVSLVEWPERLSPTEAQLMAAPLEVHLRLDEEAAARMADPEGAAAALEDGEDLPRWARLVARGEAWQERLSAIKLESDFAE</sequence>
<dbReference type="HOGENOM" id="CLU_1506160_0_0_1"/>
<dbReference type="GeneID" id="17281397"/>
<keyword evidence="12" id="KW-1185">Reference proteome</keyword>
<dbReference type="GO" id="GO:0046872">
    <property type="term" value="F:metal ion binding"/>
    <property type="evidence" value="ECO:0007669"/>
    <property type="project" value="UniProtKB-KW"/>
</dbReference>
<proteinExistence type="inferred from homology"/>
<keyword evidence="9" id="KW-0460">Magnesium</keyword>
<keyword evidence="7" id="KW-0547">Nucleotide-binding</keyword>
<keyword evidence="6" id="KW-0479">Metal-binding</keyword>
<dbReference type="PaxDb" id="2903-EOD36126"/>
<evidence type="ECO:0000256" key="3">
    <source>
        <dbReference type="ARBA" id="ARBA00019010"/>
    </source>
</evidence>
<dbReference type="EnsemblProtists" id="EOD36126">
    <property type="protein sequence ID" value="EOD36126"/>
    <property type="gene ID" value="EMIHUDRAFT_455136"/>
</dbReference>
<dbReference type="STRING" id="2903.R1FKL3"/>
<dbReference type="AlphaFoldDB" id="A0A0D3KK41"/>
<dbReference type="Gene3D" id="3.40.50.300">
    <property type="entry name" value="P-loop containing nucleotide triphosphate hydrolases"/>
    <property type="match status" value="1"/>
</dbReference>